<keyword evidence="6" id="KW-1185">Reference proteome</keyword>
<dbReference type="AlphaFoldDB" id="A0A1I5BK80"/>
<keyword evidence="2" id="KW-0186">Copper</keyword>
<dbReference type="PROSITE" id="PS51257">
    <property type="entry name" value="PROKAR_LIPOPROTEIN"/>
    <property type="match status" value="1"/>
</dbReference>
<dbReference type="STRING" id="649333.SAMN04487989_103184"/>
<dbReference type="GO" id="GO:0004784">
    <property type="term" value="F:superoxide dismutase activity"/>
    <property type="evidence" value="ECO:0007669"/>
    <property type="project" value="UniProtKB-EC"/>
</dbReference>
<dbReference type="InterPro" id="IPR036423">
    <property type="entry name" value="SOD-like_Cu/Zn_dom_sf"/>
</dbReference>
<comment type="catalytic activity">
    <reaction evidence="2">
        <text>2 superoxide + 2 H(+) = H2O2 + O2</text>
        <dbReference type="Rhea" id="RHEA:20696"/>
        <dbReference type="ChEBI" id="CHEBI:15378"/>
        <dbReference type="ChEBI" id="CHEBI:15379"/>
        <dbReference type="ChEBI" id="CHEBI:16240"/>
        <dbReference type="ChEBI" id="CHEBI:18421"/>
        <dbReference type="EC" id="1.15.1.1"/>
    </reaction>
</comment>
<keyword evidence="2" id="KW-0479">Metal-binding</keyword>
<feature type="compositionally biased region" description="Acidic residues" evidence="3">
    <location>
        <begin position="28"/>
        <end position="43"/>
    </location>
</feature>
<dbReference type="OrthoDB" id="9792957at2"/>
<feature type="domain" description="Superoxide dismutase copper/zinc binding" evidence="4">
    <location>
        <begin position="65"/>
        <end position="195"/>
    </location>
</feature>
<dbReference type="SUPFAM" id="SSF49329">
    <property type="entry name" value="Cu,Zn superoxide dismutase-like"/>
    <property type="match status" value="1"/>
</dbReference>
<sequence length="199" mass="20963">MKKLSLLALVTTLAIATSCKNDKKENTEMETTETEMVTEETPMEDEPMAIKKVTADLNSKSGSNVSGSVVFNEENGSVTMTAVMSGLEPGMHAIHLHETADCSSDDGTSSGGHWNPTGEPHGKWGDVKGYHKGDIGNFVAEENGNGTITFTTDQWCIGCGDPAKDIIGKAVIVHKGQDDFTSQPSGDAGARVSCAGVIE</sequence>
<dbReference type="CDD" id="cd00305">
    <property type="entry name" value="Cu-Zn_Superoxide_Dismutase"/>
    <property type="match status" value="1"/>
</dbReference>
<dbReference type="InterPro" id="IPR018152">
    <property type="entry name" value="SOD_Cu/Zn_BS"/>
</dbReference>
<keyword evidence="2" id="KW-0560">Oxidoreductase</keyword>
<dbReference type="GO" id="GO:0005507">
    <property type="term" value="F:copper ion binding"/>
    <property type="evidence" value="ECO:0007669"/>
    <property type="project" value="InterPro"/>
</dbReference>
<dbReference type="RefSeq" id="WP_092207966.1">
    <property type="nucleotide sequence ID" value="NZ_FOVN01000003.1"/>
</dbReference>
<protein>
    <recommendedName>
        <fullName evidence="2">Superoxide dismutase [Cu-Zn]</fullName>
        <ecNumber evidence="2">1.15.1.1</ecNumber>
    </recommendedName>
</protein>
<dbReference type="Pfam" id="PF00080">
    <property type="entry name" value="Sod_Cu"/>
    <property type="match status" value="1"/>
</dbReference>
<dbReference type="EC" id="1.15.1.1" evidence="2"/>
<organism evidence="5 6">
    <name type="scientific">Bizionia echini</name>
    <dbReference type="NCBI Taxonomy" id="649333"/>
    <lineage>
        <taxon>Bacteria</taxon>
        <taxon>Pseudomonadati</taxon>
        <taxon>Bacteroidota</taxon>
        <taxon>Flavobacteriia</taxon>
        <taxon>Flavobacteriales</taxon>
        <taxon>Flavobacteriaceae</taxon>
        <taxon>Bizionia</taxon>
    </lineage>
</organism>
<evidence type="ECO:0000313" key="5">
    <source>
        <dbReference type="EMBL" id="SFN75060.1"/>
    </source>
</evidence>
<dbReference type="InterPro" id="IPR001424">
    <property type="entry name" value="SOD_Cu_Zn_dom"/>
</dbReference>
<comment type="cofactor">
    <cofactor evidence="2">
        <name>Zn(2+)</name>
        <dbReference type="ChEBI" id="CHEBI:29105"/>
    </cofactor>
    <text evidence="2">Binds 1 zinc ion per subunit.</text>
</comment>
<evidence type="ECO:0000256" key="1">
    <source>
        <dbReference type="ARBA" id="ARBA00010457"/>
    </source>
</evidence>
<dbReference type="Proteomes" id="UP000198705">
    <property type="component" value="Unassembled WGS sequence"/>
</dbReference>
<name>A0A1I5BK80_9FLAO</name>
<evidence type="ECO:0000256" key="3">
    <source>
        <dbReference type="SAM" id="MobiDB-lite"/>
    </source>
</evidence>
<reference evidence="6" key="1">
    <citation type="submission" date="2016-10" db="EMBL/GenBank/DDBJ databases">
        <authorList>
            <person name="Varghese N."/>
            <person name="Submissions S."/>
        </authorList>
    </citation>
    <scope>NUCLEOTIDE SEQUENCE [LARGE SCALE GENOMIC DNA]</scope>
    <source>
        <strain evidence="6">DSM 23925</strain>
    </source>
</reference>
<comment type="cofactor">
    <cofactor evidence="2">
        <name>Cu cation</name>
        <dbReference type="ChEBI" id="CHEBI:23378"/>
    </cofactor>
    <text evidence="2">Binds 1 copper ion per subunit.</text>
</comment>
<proteinExistence type="inferred from homology"/>
<keyword evidence="2" id="KW-0862">Zinc</keyword>
<evidence type="ECO:0000259" key="4">
    <source>
        <dbReference type="Pfam" id="PF00080"/>
    </source>
</evidence>
<comment type="similarity">
    <text evidence="1 2">Belongs to the Cu-Zn superoxide dismutase family.</text>
</comment>
<gene>
    <name evidence="5" type="ORF">SAMN04487989_103184</name>
</gene>
<dbReference type="InterPro" id="IPR024134">
    <property type="entry name" value="SOD_Cu/Zn_/chaperone"/>
</dbReference>
<evidence type="ECO:0000256" key="2">
    <source>
        <dbReference type="RuleBase" id="RU000393"/>
    </source>
</evidence>
<feature type="region of interest" description="Disordered" evidence="3">
    <location>
        <begin position="101"/>
        <end position="125"/>
    </location>
</feature>
<dbReference type="PANTHER" id="PTHR10003">
    <property type="entry name" value="SUPEROXIDE DISMUTASE CU-ZN -RELATED"/>
    <property type="match status" value="1"/>
</dbReference>
<evidence type="ECO:0000313" key="6">
    <source>
        <dbReference type="Proteomes" id="UP000198705"/>
    </source>
</evidence>
<comment type="function">
    <text evidence="2">Destroys radicals which are normally produced within the cells and which are toxic to biological systems.</text>
</comment>
<feature type="region of interest" description="Disordered" evidence="3">
    <location>
        <begin position="22"/>
        <end position="43"/>
    </location>
</feature>
<dbReference type="EMBL" id="FOVN01000003">
    <property type="protein sequence ID" value="SFN75060.1"/>
    <property type="molecule type" value="Genomic_DNA"/>
</dbReference>
<dbReference type="Gene3D" id="2.60.40.200">
    <property type="entry name" value="Superoxide dismutase, copper/zinc binding domain"/>
    <property type="match status" value="1"/>
</dbReference>
<feature type="compositionally biased region" description="Low complexity" evidence="3">
    <location>
        <begin position="101"/>
        <end position="112"/>
    </location>
</feature>
<accession>A0A1I5BK80</accession>
<dbReference type="PROSITE" id="PS00332">
    <property type="entry name" value="SOD_CU_ZN_2"/>
    <property type="match status" value="1"/>
</dbReference>